<dbReference type="Proteomes" id="UP000184611">
    <property type="component" value="Unassembled WGS sequence"/>
</dbReference>
<dbReference type="Gene3D" id="3.10.620.30">
    <property type="match status" value="1"/>
</dbReference>
<dbReference type="STRING" id="416016.SAMN05443547_1168"/>
<keyword evidence="3" id="KW-1185">Reference proteome</keyword>
<dbReference type="Gene3D" id="2.60.120.1130">
    <property type="match status" value="1"/>
</dbReference>
<dbReference type="SUPFAM" id="SSF54001">
    <property type="entry name" value="Cysteine proteinases"/>
    <property type="match status" value="1"/>
</dbReference>
<dbReference type="Pfam" id="PF12969">
    <property type="entry name" value="DUF3857"/>
    <property type="match status" value="1"/>
</dbReference>
<dbReference type="InterPro" id="IPR038765">
    <property type="entry name" value="Papain-like_cys_pep_sf"/>
</dbReference>
<evidence type="ECO:0000259" key="1">
    <source>
        <dbReference type="Pfam" id="PF12969"/>
    </source>
</evidence>
<protein>
    <recommendedName>
        <fullName evidence="1">DUF3857 domain-containing protein</fullName>
    </recommendedName>
</protein>
<dbReference type="Gene3D" id="2.60.40.3140">
    <property type="match status" value="1"/>
</dbReference>
<dbReference type="EMBL" id="FRYK01000001">
    <property type="protein sequence ID" value="SHO72828.1"/>
    <property type="molecule type" value="Genomic_DNA"/>
</dbReference>
<dbReference type="RefSeq" id="WP_073582264.1">
    <property type="nucleotide sequence ID" value="NZ_CBCSEA010000013.1"/>
</dbReference>
<evidence type="ECO:0000313" key="3">
    <source>
        <dbReference type="Proteomes" id="UP000184611"/>
    </source>
</evidence>
<gene>
    <name evidence="2" type="ORF">SAMN05443547_1168</name>
</gene>
<reference evidence="3" key="1">
    <citation type="submission" date="2016-12" db="EMBL/GenBank/DDBJ databases">
        <authorList>
            <person name="Varghese N."/>
            <person name="Submissions S."/>
        </authorList>
    </citation>
    <scope>NUCLEOTIDE SEQUENCE [LARGE SCALE GENOMIC DNA]</scope>
    <source>
        <strain evidence="3">DSM 18830</strain>
    </source>
</reference>
<evidence type="ECO:0000313" key="2">
    <source>
        <dbReference type="EMBL" id="SHO72828.1"/>
    </source>
</evidence>
<dbReference type="OrthoDB" id="8595007at2"/>
<dbReference type="AlphaFoldDB" id="A0A1M7ZVC4"/>
<proteinExistence type="predicted"/>
<organism evidence="2 3">
    <name type="scientific">Flavobacterium cucumis</name>
    <dbReference type="NCBI Taxonomy" id="416016"/>
    <lineage>
        <taxon>Bacteria</taxon>
        <taxon>Pseudomonadati</taxon>
        <taxon>Bacteroidota</taxon>
        <taxon>Flavobacteriia</taxon>
        <taxon>Flavobacteriales</taxon>
        <taxon>Flavobacteriaceae</taxon>
        <taxon>Flavobacterium</taxon>
    </lineage>
</organism>
<accession>A0A1M7ZVC4</accession>
<feature type="domain" description="DUF3857" evidence="1">
    <location>
        <begin position="54"/>
        <end position="211"/>
    </location>
</feature>
<name>A0A1M7ZVC4_9FLAO</name>
<dbReference type="InterPro" id="IPR024618">
    <property type="entry name" value="DUF3857"/>
</dbReference>
<sequence length="631" mass="73223">MKKNLILFLFFSLLNYSQDLKLSTLFIPKELMENANSVVRNQKLEINILSQKLMQIRKSKIITVLNSKGLNNIDAVEYYDGSTKLKSIEAVIYNASGAELRKIRRKDFKDQSVADGFSVYNDNRMVYLDYTPTEYPFTIVYNSEIETFNTAFIPTWYPLDDYYESIQESSIAIKYEVDLGFKFKERNFIDDKIKRTEQSQLLFYSVENYPARKYEELSPTFIQNNPSVLFGLNSFYLEGYQGNARDWNEFSSWVYNSLLKDTETLPEATVAKMKSLVGDEKDPIKKARIVYKFVQDKTRYVSVQMGIGGWKPMLAADVDRLGYGDCKALSNYTRVLLKSVGVDSYYTIIYGGNNKQNILDDFVAMQGNHAILSIPYKNNYIFLECTSQTSPFGFNGDFTDDRYALVVKPHGGEIIKTNDYNNSKSKQSIKAFCKINERGDLKAKLNYKSKGVQYEQKSEVEIKSKDDQELHYKEMLSWLNALEVNSVSIINDKETIEFIEDLDVLVPSYATFSNGLMFNLNVFNRTSFIPQRYRNRLNSFEIDTGFFDEDEVEIEIPNGYIVEAKPNNVEISDKFGTYKMEIEINTNRILFKRSYLLKNGSYPKEEYEKFRNFSEQISKADNSKIIFKRTN</sequence>